<dbReference type="AlphaFoldDB" id="A0A5P1ELI6"/>
<evidence type="ECO:0000313" key="3">
    <source>
        <dbReference type="Proteomes" id="UP000243459"/>
    </source>
</evidence>
<dbReference type="Gramene" id="ONK66865">
    <property type="protein sequence ID" value="ONK66865"/>
    <property type="gene ID" value="A4U43_C06F12830"/>
</dbReference>
<reference evidence="3" key="1">
    <citation type="journal article" date="2017" name="Nat. Commun.">
        <title>The asparagus genome sheds light on the origin and evolution of a young Y chromosome.</title>
        <authorList>
            <person name="Harkess A."/>
            <person name="Zhou J."/>
            <person name="Xu C."/>
            <person name="Bowers J.E."/>
            <person name="Van der Hulst R."/>
            <person name="Ayyampalayam S."/>
            <person name="Mercati F."/>
            <person name="Riccardi P."/>
            <person name="McKain M.R."/>
            <person name="Kakrana A."/>
            <person name="Tang H."/>
            <person name="Ray J."/>
            <person name="Groenendijk J."/>
            <person name="Arikit S."/>
            <person name="Mathioni S.M."/>
            <person name="Nakano M."/>
            <person name="Shan H."/>
            <person name="Telgmann-Rauber A."/>
            <person name="Kanno A."/>
            <person name="Yue Z."/>
            <person name="Chen H."/>
            <person name="Li W."/>
            <person name="Chen Y."/>
            <person name="Xu X."/>
            <person name="Zhang Y."/>
            <person name="Luo S."/>
            <person name="Chen H."/>
            <person name="Gao J."/>
            <person name="Mao Z."/>
            <person name="Pires J.C."/>
            <person name="Luo M."/>
            <person name="Kudrna D."/>
            <person name="Wing R.A."/>
            <person name="Meyers B.C."/>
            <person name="Yi K."/>
            <person name="Kong H."/>
            <person name="Lavrijsen P."/>
            <person name="Sunseri F."/>
            <person name="Falavigna A."/>
            <person name="Ye Y."/>
            <person name="Leebens-Mack J.H."/>
            <person name="Chen G."/>
        </authorList>
    </citation>
    <scope>NUCLEOTIDE SEQUENCE [LARGE SCALE GENOMIC DNA]</scope>
    <source>
        <strain evidence="3">cv. DH0086</strain>
    </source>
</reference>
<proteinExistence type="predicted"/>
<organism evidence="2 3">
    <name type="scientific">Asparagus officinalis</name>
    <name type="common">Garden asparagus</name>
    <dbReference type="NCBI Taxonomy" id="4686"/>
    <lineage>
        <taxon>Eukaryota</taxon>
        <taxon>Viridiplantae</taxon>
        <taxon>Streptophyta</taxon>
        <taxon>Embryophyta</taxon>
        <taxon>Tracheophyta</taxon>
        <taxon>Spermatophyta</taxon>
        <taxon>Magnoliopsida</taxon>
        <taxon>Liliopsida</taxon>
        <taxon>Asparagales</taxon>
        <taxon>Asparagaceae</taxon>
        <taxon>Asparagoideae</taxon>
        <taxon>Asparagus</taxon>
    </lineage>
</organism>
<feature type="compositionally biased region" description="Basic residues" evidence="1">
    <location>
        <begin position="123"/>
        <end position="142"/>
    </location>
</feature>
<sequence length="208" mass="22807">MLIINIDFDKADLYRAVVAGKETRKIGPALRRLRILSSAAARRLGLSARLPGERDQRGTGQGGLSTGVERFDGIWKVSARLGLDEEGEARRAWFVEEMGCGRLTAVDGASRRRWGSSAGAPRLGKKRDRRAGVKRVLQRRARLSAPGERDERGIGTRSAMRKREVRRDLLRGGWVSSRVAGVGHARSWSRSGWCSAWGGSKGEGDVEG</sequence>
<evidence type="ECO:0000313" key="2">
    <source>
        <dbReference type="EMBL" id="ONK66865.1"/>
    </source>
</evidence>
<feature type="region of interest" description="Disordered" evidence="1">
    <location>
        <begin position="114"/>
        <end position="158"/>
    </location>
</feature>
<dbReference type="Proteomes" id="UP000243459">
    <property type="component" value="Chromosome 6"/>
</dbReference>
<accession>A0A5P1ELI6</accession>
<keyword evidence="3" id="KW-1185">Reference proteome</keyword>
<evidence type="ECO:0000256" key="1">
    <source>
        <dbReference type="SAM" id="MobiDB-lite"/>
    </source>
</evidence>
<name>A0A5P1ELI6_ASPOF</name>
<protein>
    <submittedName>
        <fullName evidence="2">Uncharacterized protein</fullName>
    </submittedName>
</protein>
<dbReference type="EMBL" id="CM007386">
    <property type="protein sequence ID" value="ONK66865.1"/>
    <property type="molecule type" value="Genomic_DNA"/>
</dbReference>
<gene>
    <name evidence="2" type="ORF">A4U43_C06F12830</name>
</gene>